<dbReference type="AlphaFoldDB" id="A0A1G4M7A6"/>
<feature type="transmembrane region" description="Helical" evidence="8">
    <location>
        <begin position="403"/>
        <end position="424"/>
    </location>
</feature>
<organism evidence="10 11">
    <name type="scientific">Lachancea fermentati</name>
    <name type="common">Zygosaccharomyces fermentati</name>
    <dbReference type="NCBI Taxonomy" id="4955"/>
    <lineage>
        <taxon>Eukaryota</taxon>
        <taxon>Fungi</taxon>
        <taxon>Dikarya</taxon>
        <taxon>Ascomycota</taxon>
        <taxon>Saccharomycotina</taxon>
        <taxon>Saccharomycetes</taxon>
        <taxon>Saccharomycetales</taxon>
        <taxon>Saccharomycetaceae</taxon>
        <taxon>Lachancea</taxon>
    </lineage>
</organism>
<dbReference type="OrthoDB" id="294730at2759"/>
<evidence type="ECO:0000256" key="7">
    <source>
        <dbReference type="SAM" id="MobiDB-lite"/>
    </source>
</evidence>
<dbReference type="GO" id="GO:0015179">
    <property type="term" value="F:L-amino acid transmembrane transporter activity"/>
    <property type="evidence" value="ECO:0007669"/>
    <property type="project" value="TreeGrafter"/>
</dbReference>
<dbReference type="Gene3D" id="1.20.1740.10">
    <property type="entry name" value="Amino acid/polyamine transporter I"/>
    <property type="match status" value="1"/>
</dbReference>
<feature type="transmembrane region" description="Helical" evidence="8">
    <location>
        <begin position="173"/>
        <end position="194"/>
    </location>
</feature>
<dbReference type="STRING" id="4955.A0A1G4M7A6"/>
<dbReference type="EMBL" id="LT598487">
    <property type="protein sequence ID" value="SCV99664.1"/>
    <property type="molecule type" value="Genomic_DNA"/>
</dbReference>
<dbReference type="OMA" id="WGVAYIR"/>
<comment type="similarity">
    <text evidence="2">Belongs to the amino acid/polyamine transporter 2 family.</text>
</comment>
<reference evidence="10 11" key="1">
    <citation type="submission" date="2016-03" db="EMBL/GenBank/DDBJ databases">
        <authorList>
            <person name="Devillers H."/>
        </authorList>
    </citation>
    <scope>NUCLEOTIDE SEQUENCE [LARGE SCALE GENOMIC DNA]</scope>
    <source>
        <strain evidence="10">CBS 6772</strain>
    </source>
</reference>
<keyword evidence="6 8" id="KW-0472">Membrane</keyword>
<evidence type="ECO:0000256" key="4">
    <source>
        <dbReference type="ARBA" id="ARBA00022692"/>
    </source>
</evidence>
<feature type="transmembrane region" description="Helical" evidence="8">
    <location>
        <begin position="329"/>
        <end position="349"/>
    </location>
</feature>
<keyword evidence="11" id="KW-1185">Reference proteome</keyword>
<feature type="domain" description="Amino acid transporter transmembrane" evidence="9">
    <location>
        <begin position="64"/>
        <end position="457"/>
    </location>
</feature>
<feature type="transmembrane region" description="Helical" evidence="8">
    <location>
        <begin position="287"/>
        <end position="309"/>
    </location>
</feature>
<evidence type="ECO:0000256" key="5">
    <source>
        <dbReference type="ARBA" id="ARBA00022989"/>
    </source>
</evidence>
<keyword evidence="5 8" id="KW-1133">Transmembrane helix</keyword>
<feature type="transmembrane region" description="Helical" evidence="8">
    <location>
        <begin position="248"/>
        <end position="266"/>
    </location>
</feature>
<dbReference type="Pfam" id="PF01490">
    <property type="entry name" value="Aa_trans"/>
    <property type="match status" value="1"/>
</dbReference>
<dbReference type="FunFam" id="1.20.1740.10:FF:000039">
    <property type="entry name" value="Neutral amino acid transporter (Eurofung)"/>
    <property type="match status" value="1"/>
</dbReference>
<dbReference type="GO" id="GO:0005774">
    <property type="term" value="C:vacuolar membrane"/>
    <property type="evidence" value="ECO:0007669"/>
    <property type="project" value="UniProtKB-SubCell"/>
</dbReference>
<evidence type="ECO:0000256" key="3">
    <source>
        <dbReference type="ARBA" id="ARBA00022554"/>
    </source>
</evidence>
<dbReference type="Proteomes" id="UP000190831">
    <property type="component" value="Chromosome A"/>
</dbReference>
<evidence type="ECO:0000256" key="6">
    <source>
        <dbReference type="ARBA" id="ARBA00023136"/>
    </source>
</evidence>
<feature type="transmembrane region" description="Helical" evidence="8">
    <location>
        <begin position="96"/>
        <end position="117"/>
    </location>
</feature>
<evidence type="ECO:0000259" key="9">
    <source>
        <dbReference type="Pfam" id="PF01490"/>
    </source>
</evidence>
<feature type="compositionally biased region" description="Polar residues" evidence="7">
    <location>
        <begin position="21"/>
        <end position="33"/>
    </location>
</feature>
<evidence type="ECO:0000256" key="8">
    <source>
        <dbReference type="SAM" id="Phobius"/>
    </source>
</evidence>
<evidence type="ECO:0000256" key="1">
    <source>
        <dbReference type="ARBA" id="ARBA00004128"/>
    </source>
</evidence>
<sequence length="491" mass="54989">MFENENERDKDSRKDVEVAEAQSTGVTNLSSTELAEERSLLSDSDKYVSSAFEDEEEHDIKYRTCSWQHTTGLMLSEYIVLAIMSFPWSYSVLGLVPGLILTVFVAVTVLYTGLIILNYCEKFPHLKNVCDIGQHLFWGKKWAWYATAVCFLANNTLIQGLHVLVGAKYLNTVTNHSICSVSFGVIVACISLVISIPRTFYSLSLIGYFSAITMFIAVVLAMIFAGVQSHPEGYDGTGVVFRAFPAEGTTFVQGMGAFLNIVYTFVGQITYPQFISEMKNPRDFKKVLWITTIAEVIIFALAGAIMYVYVGNYYITAPAFGSLIRKYKIISFSFAIPTILFVGALYANVSSRFLFHNIFQNSKHRYTHTTTGWLTWIGLLTLTWIGAFIIAEVIPFFSDLLSLMSSLFDCWFGFVFWGIAYFKLKELKYGKHNLYASLDRAEKVHLYIAIALILIGLFILGPGLYAAIDSIVLNYQDDAYGTVFSCASNGV</sequence>
<protein>
    <submittedName>
        <fullName evidence="10">LAFE_0A08174g1_1</fullName>
    </submittedName>
</protein>
<accession>A0A1G4M7A6</accession>
<gene>
    <name evidence="10" type="ORF">LAFE_0A08174G</name>
</gene>
<name>A0A1G4M7A6_LACFM</name>
<dbReference type="InterPro" id="IPR013057">
    <property type="entry name" value="AA_transpt_TM"/>
</dbReference>
<evidence type="ECO:0000256" key="2">
    <source>
        <dbReference type="ARBA" id="ARBA00008066"/>
    </source>
</evidence>
<feature type="transmembrane region" description="Helical" evidence="8">
    <location>
        <begin position="142"/>
        <end position="161"/>
    </location>
</feature>
<proteinExistence type="inferred from homology"/>
<feature type="region of interest" description="Disordered" evidence="7">
    <location>
        <begin position="1"/>
        <end position="39"/>
    </location>
</feature>
<feature type="transmembrane region" description="Helical" evidence="8">
    <location>
        <begin position="444"/>
        <end position="468"/>
    </location>
</feature>
<dbReference type="PANTHER" id="PTHR22950">
    <property type="entry name" value="AMINO ACID TRANSPORTER"/>
    <property type="match status" value="1"/>
</dbReference>
<comment type="subcellular location">
    <subcellularLocation>
        <location evidence="1">Vacuole membrane</location>
        <topology evidence="1">Multi-pass membrane protein</topology>
    </subcellularLocation>
</comment>
<feature type="transmembrane region" description="Helical" evidence="8">
    <location>
        <begin position="206"/>
        <end position="228"/>
    </location>
</feature>
<feature type="compositionally biased region" description="Basic and acidic residues" evidence="7">
    <location>
        <begin position="1"/>
        <end position="17"/>
    </location>
</feature>
<dbReference type="PANTHER" id="PTHR22950:SF20">
    <property type="entry name" value="AMINO ACID TRANSPORTER (EUROFUNG)"/>
    <property type="match status" value="1"/>
</dbReference>
<feature type="transmembrane region" description="Helical" evidence="8">
    <location>
        <begin position="370"/>
        <end position="391"/>
    </location>
</feature>
<evidence type="ECO:0000313" key="11">
    <source>
        <dbReference type="Proteomes" id="UP000190831"/>
    </source>
</evidence>
<evidence type="ECO:0000313" key="10">
    <source>
        <dbReference type="EMBL" id="SCV99664.1"/>
    </source>
</evidence>
<keyword evidence="3" id="KW-0926">Vacuole</keyword>
<feature type="transmembrane region" description="Helical" evidence="8">
    <location>
        <begin position="71"/>
        <end position="90"/>
    </location>
</feature>
<keyword evidence="4 8" id="KW-0812">Transmembrane</keyword>